<dbReference type="Pfam" id="PF11751">
    <property type="entry name" value="PorP_SprF"/>
    <property type="match status" value="1"/>
</dbReference>
<dbReference type="NCBIfam" id="TIGR03519">
    <property type="entry name" value="T9SS_PorP_fam"/>
    <property type="match status" value="1"/>
</dbReference>
<proteinExistence type="predicted"/>
<feature type="signal peptide" evidence="1">
    <location>
        <begin position="1"/>
        <end position="22"/>
    </location>
</feature>
<gene>
    <name evidence="2" type="ORF">SAMN05192574_10467</name>
</gene>
<evidence type="ECO:0000313" key="3">
    <source>
        <dbReference type="Proteomes" id="UP000198942"/>
    </source>
</evidence>
<dbReference type="InterPro" id="IPR019861">
    <property type="entry name" value="PorP/SprF_Bacteroidetes"/>
</dbReference>
<dbReference type="OrthoDB" id="1186563at2"/>
<reference evidence="3" key="1">
    <citation type="submission" date="2016-10" db="EMBL/GenBank/DDBJ databases">
        <authorList>
            <person name="Varghese N."/>
            <person name="Submissions S."/>
        </authorList>
    </citation>
    <scope>NUCLEOTIDE SEQUENCE [LARGE SCALE GENOMIC DNA]</scope>
    <source>
        <strain evidence="3">Gh-48</strain>
    </source>
</reference>
<dbReference type="Proteomes" id="UP000198942">
    <property type="component" value="Unassembled WGS sequence"/>
</dbReference>
<dbReference type="AlphaFoldDB" id="A0A1H8J6K4"/>
<dbReference type="EMBL" id="FOCL01000004">
    <property type="protein sequence ID" value="SEN76450.1"/>
    <property type="molecule type" value="Genomic_DNA"/>
</dbReference>
<evidence type="ECO:0000313" key="2">
    <source>
        <dbReference type="EMBL" id="SEN76450.1"/>
    </source>
</evidence>
<organism evidence="2 3">
    <name type="scientific">Mucilaginibacter gossypiicola</name>
    <dbReference type="NCBI Taxonomy" id="551995"/>
    <lineage>
        <taxon>Bacteria</taxon>
        <taxon>Pseudomonadati</taxon>
        <taxon>Bacteroidota</taxon>
        <taxon>Sphingobacteriia</taxon>
        <taxon>Sphingobacteriales</taxon>
        <taxon>Sphingobacteriaceae</taxon>
        <taxon>Mucilaginibacter</taxon>
    </lineage>
</organism>
<sequence length="331" mass="35940">MRNKITIVTLLLLIVVAGRLSAQVDPHFSQYYAYPLWLNPALTGVINGDSRVNANFKSQWATINNAYQTAAISADMRTTDKLSLGVNILDQSSGGHSFNYLSAYGALGYAISISADGNQRLSFGVQAGIINRSFDMNKLQFGSQYTPIGGFDPNMPSFENFNTTNSTVFDANAGIFYYDGDPFKDVNAFGGVSVGHLSRPKDAFSATSGGKIPLRYTVHGGLKIKASDFFDLTPNAVYIKQQGADIKGLGAYSEFKFQNDNGLILGFLYRFKDAAVADVGYHVKSLIIGASYDVNTSSLNRATGGNGGFELSLSYVFRKRVQEPEPVCPRL</sequence>
<evidence type="ECO:0000256" key="1">
    <source>
        <dbReference type="SAM" id="SignalP"/>
    </source>
</evidence>
<dbReference type="RefSeq" id="WP_091211189.1">
    <property type="nucleotide sequence ID" value="NZ_FOCL01000004.1"/>
</dbReference>
<accession>A0A1H8J6K4</accession>
<protein>
    <submittedName>
        <fullName evidence="2">Type IX secretion system membrane protein, PorP/SprF family</fullName>
    </submittedName>
</protein>
<keyword evidence="1" id="KW-0732">Signal</keyword>
<keyword evidence="3" id="KW-1185">Reference proteome</keyword>
<feature type="chain" id="PRO_5011485993" evidence="1">
    <location>
        <begin position="23"/>
        <end position="331"/>
    </location>
</feature>
<name>A0A1H8J6K4_9SPHI</name>
<dbReference type="STRING" id="551995.SAMN05192574_10467"/>